<feature type="transmembrane region" description="Helical" evidence="6">
    <location>
        <begin position="78"/>
        <end position="98"/>
    </location>
</feature>
<evidence type="ECO:0000259" key="8">
    <source>
        <dbReference type="Pfam" id="PF18917"/>
    </source>
</evidence>
<dbReference type="PANTHER" id="PTHR33885">
    <property type="entry name" value="PHAGE SHOCK PROTEIN C"/>
    <property type="match status" value="1"/>
</dbReference>
<dbReference type="InterPro" id="IPR007168">
    <property type="entry name" value="Phageshock_PspC_N"/>
</dbReference>
<accession>A0A9X2S4B1</accession>
<evidence type="ECO:0000256" key="5">
    <source>
        <dbReference type="ARBA" id="ARBA00023136"/>
    </source>
</evidence>
<comment type="caution">
    <text evidence="9">The sequence shown here is derived from an EMBL/GenBank/DDBJ whole genome shotgun (WGS) entry which is preliminary data.</text>
</comment>
<reference evidence="9" key="1">
    <citation type="submission" date="2022-07" db="EMBL/GenBank/DDBJ databases">
        <title>Enhanced cultured diversity of the mouse gut microbiota enables custom-made synthetic communities.</title>
        <authorList>
            <person name="Afrizal A."/>
        </authorList>
    </citation>
    <scope>NUCLEOTIDE SEQUENCE</scope>
    <source>
        <strain evidence="9">DSM 29482</strain>
    </source>
</reference>
<dbReference type="Proteomes" id="UP001142078">
    <property type="component" value="Unassembled WGS sequence"/>
</dbReference>
<gene>
    <name evidence="9" type="ORF">NSA23_03075</name>
</gene>
<protein>
    <submittedName>
        <fullName evidence="9">PspC domain-containing protein</fullName>
    </submittedName>
</protein>
<dbReference type="AlphaFoldDB" id="A0A9X2S4B1"/>
<keyword evidence="10" id="KW-1185">Reference proteome</keyword>
<evidence type="ECO:0000256" key="2">
    <source>
        <dbReference type="ARBA" id="ARBA00022475"/>
    </source>
</evidence>
<evidence type="ECO:0000313" key="9">
    <source>
        <dbReference type="EMBL" id="MCR2043094.1"/>
    </source>
</evidence>
<dbReference type="GO" id="GO:0005886">
    <property type="term" value="C:plasma membrane"/>
    <property type="evidence" value="ECO:0007669"/>
    <property type="project" value="UniProtKB-SubCell"/>
</dbReference>
<feature type="domain" description="LiaI-LiaF-like transmembrane region" evidence="8">
    <location>
        <begin position="83"/>
        <end position="128"/>
    </location>
</feature>
<organism evidence="9 10">
    <name type="scientific">Anaerosalibacter massiliensis</name>
    <dbReference type="NCBI Taxonomy" id="1347392"/>
    <lineage>
        <taxon>Bacteria</taxon>
        <taxon>Bacillati</taxon>
        <taxon>Bacillota</taxon>
        <taxon>Tissierellia</taxon>
        <taxon>Tissierellales</taxon>
        <taxon>Sporanaerobacteraceae</taxon>
        <taxon>Anaerosalibacter</taxon>
    </lineage>
</organism>
<dbReference type="EMBL" id="JANJZL010000002">
    <property type="protein sequence ID" value="MCR2043094.1"/>
    <property type="molecule type" value="Genomic_DNA"/>
</dbReference>
<evidence type="ECO:0000256" key="3">
    <source>
        <dbReference type="ARBA" id="ARBA00022692"/>
    </source>
</evidence>
<keyword evidence="5 6" id="KW-0472">Membrane</keyword>
<evidence type="ECO:0000313" key="10">
    <source>
        <dbReference type="Proteomes" id="UP001142078"/>
    </source>
</evidence>
<sequence>MSKKIYRSSTNKIIGGVCGGLGEYFNIDPSIIRIFWLLFSISGSGSGMLAYIICLIVIPEKDSDVIYYDENENNGKSYKNSALFAGIALILIGASLLIRKLNPWFSIKSLRIAKYWPVLLIIAGIYVIYSQKKEN</sequence>
<evidence type="ECO:0000256" key="6">
    <source>
        <dbReference type="SAM" id="Phobius"/>
    </source>
</evidence>
<feature type="domain" description="Phage shock protein PspC N-terminal" evidence="7">
    <location>
        <begin position="3"/>
        <end position="61"/>
    </location>
</feature>
<keyword evidence="4 6" id="KW-1133">Transmembrane helix</keyword>
<keyword evidence="3 6" id="KW-0812">Transmembrane</keyword>
<dbReference type="PANTHER" id="PTHR33885:SF3">
    <property type="entry name" value="PHAGE SHOCK PROTEIN C"/>
    <property type="match status" value="1"/>
</dbReference>
<name>A0A9X2S4B1_9FIRM</name>
<proteinExistence type="predicted"/>
<evidence type="ECO:0000256" key="1">
    <source>
        <dbReference type="ARBA" id="ARBA00004162"/>
    </source>
</evidence>
<dbReference type="Pfam" id="PF18917">
    <property type="entry name" value="LiaI-LiaF-like_TM1"/>
    <property type="match status" value="1"/>
</dbReference>
<dbReference type="OrthoDB" id="9815286at2"/>
<comment type="subcellular location">
    <subcellularLocation>
        <location evidence="1">Cell membrane</location>
        <topology evidence="1">Single-pass membrane protein</topology>
    </subcellularLocation>
</comment>
<dbReference type="RefSeq" id="WP_042680195.1">
    <property type="nucleotide sequence ID" value="NZ_CABKTM010000018.1"/>
</dbReference>
<feature type="transmembrane region" description="Helical" evidence="6">
    <location>
        <begin position="34"/>
        <end position="58"/>
    </location>
</feature>
<dbReference type="InterPro" id="IPR043726">
    <property type="entry name" value="LiaI-LiaF-like_TM1"/>
</dbReference>
<dbReference type="Pfam" id="PF04024">
    <property type="entry name" value="PspC"/>
    <property type="match status" value="1"/>
</dbReference>
<feature type="transmembrane region" description="Helical" evidence="6">
    <location>
        <begin position="110"/>
        <end position="129"/>
    </location>
</feature>
<evidence type="ECO:0000259" key="7">
    <source>
        <dbReference type="Pfam" id="PF04024"/>
    </source>
</evidence>
<dbReference type="InterPro" id="IPR052027">
    <property type="entry name" value="PspC"/>
</dbReference>
<evidence type="ECO:0000256" key="4">
    <source>
        <dbReference type="ARBA" id="ARBA00022989"/>
    </source>
</evidence>
<keyword evidence="2" id="KW-1003">Cell membrane</keyword>